<comment type="caution">
    <text evidence="8">The sequence shown here is derived from an EMBL/GenBank/DDBJ whole genome shotgun (WGS) entry which is preliminary data.</text>
</comment>
<dbReference type="Gene3D" id="3.40.50.300">
    <property type="entry name" value="P-loop containing nucleotide triphosphate hydrolases"/>
    <property type="match status" value="1"/>
</dbReference>
<evidence type="ECO:0000256" key="4">
    <source>
        <dbReference type="ARBA" id="ARBA00034320"/>
    </source>
</evidence>
<keyword evidence="9" id="KW-1185">Reference proteome</keyword>
<feature type="domain" description="CobW C-terminal" evidence="7">
    <location>
        <begin position="266"/>
        <end position="361"/>
    </location>
</feature>
<dbReference type="Gene3D" id="3.30.1220.10">
    <property type="entry name" value="CobW-like, C-terminal domain"/>
    <property type="match status" value="1"/>
</dbReference>
<proteinExistence type="inferred from homology"/>
<dbReference type="Proteomes" id="UP001595528">
    <property type="component" value="Unassembled WGS sequence"/>
</dbReference>
<dbReference type="InterPro" id="IPR011629">
    <property type="entry name" value="CobW-like_C"/>
</dbReference>
<dbReference type="Pfam" id="PF02492">
    <property type="entry name" value="cobW"/>
    <property type="match status" value="1"/>
</dbReference>
<gene>
    <name evidence="8" type="ORF">ACFOGJ_16400</name>
</gene>
<accession>A0ABV7L3H4</accession>
<keyword evidence="2" id="KW-0378">Hydrolase</keyword>
<dbReference type="SMART" id="SM00833">
    <property type="entry name" value="CobW_C"/>
    <property type="match status" value="1"/>
</dbReference>
<dbReference type="PANTHER" id="PTHR13748">
    <property type="entry name" value="COBW-RELATED"/>
    <property type="match status" value="1"/>
</dbReference>
<comment type="function">
    <text evidence="5">Zinc chaperone that directly transfers zinc cofactor to target proteins, thereby activating them. Zinc is transferred from the CXCC motif in the GTPase domain to the zinc binding site in target proteins in a process requiring GTP hydrolysis.</text>
</comment>
<keyword evidence="3" id="KW-0143">Chaperone</keyword>
<dbReference type="InterPro" id="IPR036627">
    <property type="entry name" value="CobW-likC_sf"/>
</dbReference>
<evidence type="ECO:0000256" key="5">
    <source>
        <dbReference type="ARBA" id="ARBA00045658"/>
    </source>
</evidence>
<organism evidence="8 9">
    <name type="scientific">Marinibaculum pumilum</name>
    <dbReference type="NCBI Taxonomy" id="1766165"/>
    <lineage>
        <taxon>Bacteria</taxon>
        <taxon>Pseudomonadati</taxon>
        <taxon>Pseudomonadota</taxon>
        <taxon>Alphaproteobacteria</taxon>
        <taxon>Rhodospirillales</taxon>
        <taxon>Rhodospirillaceae</taxon>
        <taxon>Marinibaculum</taxon>
    </lineage>
</organism>
<evidence type="ECO:0000256" key="1">
    <source>
        <dbReference type="ARBA" id="ARBA00022741"/>
    </source>
</evidence>
<dbReference type="RefSeq" id="WP_379902304.1">
    <property type="nucleotide sequence ID" value="NZ_JBHRTR010000028.1"/>
</dbReference>
<dbReference type="CDD" id="cd03112">
    <property type="entry name" value="CobW-like"/>
    <property type="match status" value="1"/>
</dbReference>
<dbReference type="SUPFAM" id="SSF52540">
    <property type="entry name" value="P-loop containing nucleoside triphosphate hydrolases"/>
    <property type="match status" value="1"/>
</dbReference>
<evidence type="ECO:0000256" key="6">
    <source>
        <dbReference type="ARBA" id="ARBA00049117"/>
    </source>
</evidence>
<dbReference type="InterPro" id="IPR027417">
    <property type="entry name" value="P-loop_NTPase"/>
</dbReference>
<dbReference type="SUPFAM" id="SSF90002">
    <property type="entry name" value="Hypothetical protein YjiA, C-terminal domain"/>
    <property type="match status" value="1"/>
</dbReference>
<evidence type="ECO:0000313" key="9">
    <source>
        <dbReference type="Proteomes" id="UP001595528"/>
    </source>
</evidence>
<dbReference type="PANTHER" id="PTHR13748:SF62">
    <property type="entry name" value="COBW DOMAIN-CONTAINING PROTEIN"/>
    <property type="match status" value="1"/>
</dbReference>
<sequence>MAQFGQTAHDDPAAPARASSDIAAPLPLTVLTGFLGAGKTTLLGRLLHSQAFADTAVIVNEFGEISLDHDLVEAADETVIELKGGCLCCAVRGDLADAVGALFARRDAGTVPPFRRVVLETTGLADPVPILQTLLAEEALSRHVRLDLVATLFDAVNGPDTLGRHPEAVKQVAVADRLVLTKADLAADPEAAVRALRRINPAAPLGRATEGRLDPAFLLPGADPAGAADDLAPWLARADVRQANVPANGHHNDHHRHDPNRHDARVRAWCLTAERPVAAEALALFLETLTAFRGPDLLRVKGLVDIAETPGRPAVVQGAQHVFHPLTHLAAWPGGDRRTRLVIIARDMEEAQVAELFASILDGFD</sequence>
<evidence type="ECO:0000256" key="3">
    <source>
        <dbReference type="ARBA" id="ARBA00023186"/>
    </source>
</evidence>
<comment type="similarity">
    <text evidence="4">Belongs to the SIMIBI class G3E GTPase family. ZNG1 subfamily.</text>
</comment>
<protein>
    <submittedName>
        <fullName evidence="8">CobW family GTP-binding protein</fullName>
    </submittedName>
</protein>
<evidence type="ECO:0000259" key="7">
    <source>
        <dbReference type="SMART" id="SM00833"/>
    </source>
</evidence>
<name>A0ABV7L3H4_9PROT</name>
<dbReference type="InterPro" id="IPR051316">
    <property type="entry name" value="Zinc-reg_GTPase_activator"/>
</dbReference>
<keyword evidence="1" id="KW-0547">Nucleotide-binding</keyword>
<dbReference type="InterPro" id="IPR003495">
    <property type="entry name" value="CobW/HypB/UreG_nucleotide-bd"/>
</dbReference>
<evidence type="ECO:0000313" key="8">
    <source>
        <dbReference type="EMBL" id="MFC3228827.1"/>
    </source>
</evidence>
<dbReference type="Pfam" id="PF07683">
    <property type="entry name" value="CobW_C"/>
    <property type="match status" value="1"/>
</dbReference>
<reference evidence="9" key="1">
    <citation type="journal article" date="2019" name="Int. J. Syst. Evol. Microbiol.">
        <title>The Global Catalogue of Microorganisms (GCM) 10K type strain sequencing project: providing services to taxonomists for standard genome sequencing and annotation.</title>
        <authorList>
            <consortium name="The Broad Institute Genomics Platform"/>
            <consortium name="The Broad Institute Genome Sequencing Center for Infectious Disease"/>
            <person name="Wu L."/>
            <person name="Ma J."/>
        </authorList>
    </citation>
    <scope>NUCLEOTIDE SEQUENCE [LARGE SCALE GENOMIC DNA]</scope>
    <source>
        <strain evidence="9">KCTC 42964</strain>
    </source>
</reference>
<dbReference type="EMBL" id="JBHRTR010000028">
    <property type="protein sequence ID" value="MFC3228827.1"/>
    <property type="molecule type" value="Genomic_DNA"/>
</dbReference>
<comment type="catalytic activity">
    <reaction evidence="6">
        <text>GTP + H2O = GDP + phosphate + H(+)</text>
        <dbReference type="Rhea" id="RHEA:19669"/>
        <dbReference type="ChEBI" id="CHEBI:15377"/>
        <dbReference type="ChEBI" id="CHEBI:15378"/>
        <dbReference type="ChEBI" id="CHEBI:37565"/>
        <dbReference type="ChEBI" id="CHEBI:43474"/>
        <dbReference type="ChEBI" id="CHEBI:58189"/>
    </reaction>
    <physiologicalReaction direction="left-to-right" evidence="6">
        <dbReference type="Rhea" id="RHEA:19670"/>
    </physiologicalReaction>
</comment>
<evidence type="ECO:0000256" key="2">
    <source>
        <dbReference type="ARBA" id="ARBA00022801"/>
    </source>
</evidence>